<dbReference type="Gene3D" id="3.30.70.1560">
    <property type="entry name" value="Alpha-L RNA-binding motif"/>
    <property type="match status" value="1"/>
</dbReference>
<evidence type="ECO:0000256" key="3">
    <source>
        <dbReference type="PROSITE-ProRule" id="PRU00182"/>
    </source>
</evidence>
<name>A0AAX2CM30_9BACI</name>
<dbReference type="AlphaFoldDB" id="A0AAX2CM30"/>
<dbReference type="PANTHER" id="PTHR47683">
    <property type="entry name" value="PSEUDOURIDINE SYNTHASE FAMILY PROTEIN-RELATED"/>
    <property type="match status" value="1"/>
</dbReference>
<evidence type="ECO:0000256" key="1">
    <source>
        <dbReference type="ARBA" id="ARBA00008348"/>
    </source>
</evidence>
<dbReference type="NCBIfam" id="TIGR00093">
    <property type="entry name" value="pseudouridine synthase"/>
    <property type="match status" value="1"/>
</dbReference>
<dbReference type="InterPro" id="IPR002942">
    <property type="entry name" value="S4_RNA-bd"/>
</dbReference>
<dbReference type="Pfam" id="PF01479">
    <property type="entry name" value="S4"/>
    <property type="match status" value="1"/>
</dbReference>
<dbReference type="FunFam" id="3.30.70.1560:FF:000002">
    <property type="entry name" value="Pseudouridine synthase"/>
    <property type="match status" value="1"/>
</dbReference>
<sequence length="229" mass="25877">MKINQFISEALSCSRRETDRLIKAGRVAMNDKVCTHGVLVKPDDVVTVDGKVIEKEEKEKVYIAFHKPVGITCTAAKHIEGNIIAYINYPERIFPVGRLDKASEGLILLTNDGKIANQILHGDHGHEKEYVVTVDKSFTDGFIHGMSCGVKIKDGMTKPCKVTRVDDSTFRIVLTQGMNRQIRRMSRAFGYTVTKLKRVRIMNIKLGELEVGKWRYLTDEELQELRGAL</sequence>
<keyword evidence="3" id="KW-0694">RNA-binding</keyword>
<gene>
    <name evidence="6" type="ORF">BCB44BAC_03648</name>
</gene>
<dbReference type="EMBL" id="FMIK01000048">
    <property type="protein sequence ID" value="SCM02286.1"/>
    <property type="molecule type" value="Genomic_DNA"/>
</dbReference>
<organism evidence="6 7">
    <name type="scientific">Bacillus cytotoxicus</name>
    <dbReference type="NCBI Taxonomy" id="580165"/>
    <lineage>
        <taxon>Bacteria</taxon>
        <taxon>Bacillati</taxon>
        <taxon>Bacillota</taxon>
        <taxon>Bacilli</taxon>
        <taxon>Bacillales</taxon>
        <taxon>Bacillaceae</taxon>
        <taxon>Bacillus</taxon>
        <taxon>Bacillus cereus group</taxon>
    </lineage>
</organism>
<dbReference type="EC" id="5.4.99.-" evidence="4"/>
<dbReference type="GO" id="GO:0003723">
    <property type="term" value="F:RNA binding"/>
    <property type="evidence" value="ECO:0007669"/>
    <property type="project" value="UniProtKB-KW"/>
</dbReference>
<dbReference type="Gene3D" id="3.30.70.580">
    <property type="entry name" value="Pseudouridine synthase I, catalytic domain, N-terminal subdomain"/>
    <property type="match status" value="1"/>
</dbReference>
<dbReference type="CDD" id="cd00165">
    <property type="entry name" value="S4"/>
    <property type="match status" value="1"/>
</dbReference>
<proteinExistence type="inferred from homology"/>
<comment type="caution">
    <text evidence="6">The sequence shown here is derived from an EMBL/GenBank/DDBJ whole genome shotgun (WGS) entry which is preliminary data.</text>
</comment>
<evidence type="ECO:0000259" key="5">
    <source>
        <dbReference type="SMART" id="SM00363"/>
    </source>
</evidence>
<dbReference type="PROSITE" id="PS50889">
    <property type="entry name" value="S4"/>
    <property type="match status" value="1"/>
</dbReference>
<dbReference type="SUPFAM" id="SSF55120">
    <property type="entry name" value="Pseudouridine synthase"/>
    <property type="match status" value="1"/>
</dbReference>
<dbReference type="GO" id="GO:0120159">
    <property type="term" value="F:rRNA pseudouridine synthase activity"/>
    <property type="evidence" value="ECO:0007669"/>
    <property type="project" value="UniProtKB-ARBA"/>
</dbReference>
<dbReference type="Pfam" id="PF00849">
    <property type="entry name" value="PseudoU_synth_2"/>
    <property type="match status" value="1"/>
</dbReference>
<dbReference type="PANTHER" id="PTHR47683:SF2">
    <property type="entry name" value="RNA-BINDING S4 DOMAIN-CONTAINING PROTEIN"/>
    <property type="match status" value="1"/>
</dbReference>
<evidence type="ECO:0000313" key="7">
    <source>
        <dbReference type="Proteomes" id="UP000242164"/>
    </source>
</evidence>
<dbReference type="InterPro" id="IPR020094">
    <property type="entry name" value="TruA/RsuA/RluB/E/F_N"/>
</dbReference>
<evidence type="ECO:0000313" key="6">
    <source>
        <dbReference type="EMBL" id="SCM02286.1"/>
    </source>
</evidence>
<dbReference type="CDD" id="cd02554">
    <property type="entry name" value="PseudoU_synth_RluF"/>
    <property type="match status" value="1"/>
</dbReference>
<dbReference type="GeneID" id="33898485"/>
<dbReference type="PROSITE" id="PS01149">
    <property type="entry name" value="PSI_RSU"/>
    <property type="match status" value="1"/>
</dbReference>
<dbReference type="SMART" id="SM00363">
    <property type="entry name" value="S4"/>
    <property type="match status" value="1"/>
</dbReference>
<dbReference type="Proteomes" id="UP000242164">
    <property type="component" value="Unassembled WGS sequence"/>
</dbReference>
<dbReference type="InterPro" id="IPR006145">
    <property type="entry name" value="PsdUridine_synth_RsuA/RluA"/>
</dbReference>
<protein>
    <recommendedName>
        <fullName evidence="4">Pseudouridine synthase</fullName>
        <ecNumber evidence="4">5.4.99.-</ecNumber>
    </recommendedName>
</protein>
<dbReference type="Gene3D" id="3.10.290.10">
    <property type="entry name" value="RNA-binding S4 domain"/>
    <property type="match status" value="1"/>
</dbReference>
<dbReference type="InterPro" id="IPR050343">
    <property type="entry name" value="RsuA_PseudoU_synthase"/>
</dbReference>
<evidence type="ECO:0000256" key="4">
    <source>
        <dbReference type="RuleBase" id="RU003887"/>
    </source>
</evidence>
<keyword evidence="2 4" id="KW-0413">Isomerase</keyword>
<dbReference type="GO" id="GO:0000455">
    <property type="term" value="P:enzyme-directed rRNA pseudouridine synthesis"/>
    <property type="evidence" value="ECO:0007669"/>
    <property type="project" value="UniProtKB-ARBA"/>
</dbReference>
<dbReference type="FunFam" id="3.10.290.10:FF:000003">
    <property type="entry name" value="Pseudouridine synthase"/>
    <property type="match status" value="1"/>
</dbReference>
<dbReference type="InterPro" id="IPR042092">
    <property type="entry name" value="PsdUridine_s_RsuA/RluB/E/F_cat"/>
</dbReference>
<feature type="domain" description="RNA-binding S4" evidence="5">
    <location>
        <begin position="1"/>
        <end position="63"/>
    </location>
</feature>
<dbReference type="InterPro" id="IPR020103">
    <property type="entry name" value="PsdUridine_synth_cat_dom_sf"/>
</dbReference>
<comment type="similarity">
    <text evidence="1 4">Belongs to the pseudouridine synthase RsuA family.</text>
</comment>
<evidence type="ECO:0000256" key="2">
    <source>
        <dbReference type="ARBA" id="ARBA00023235"/>
    </source>
</evidence>
<dbReference type="InterPro" id="IPR000748">
    <property type="entry name" value="PsdUridine_synth_RsuA/RluB/E/F"/>
</dbReference>
<accession>A0AAX2CM30</accession>
<dbReference type="SUPFAM" id="SSF55174">
    <property type="entry name" value="Alpha-L RNA-binding motif"/>
    <property type="match status" value="1"/>
</dbReference>
<dbReference type="InterPro" id="IPR018496">
    <property type="entry name" value="PsdUridine_synth_RsuA/RluB_CS"/>
</dbReference>
<dbReference type="InterPro" id="IPR036986">
    <property type="entry name" value="S4_RNA-bd_sf"/>
</dbReference>
<dbReference type="RefSeq" id="WP_012095696.1">
    <property type="nucleotide sequence ID" value="NZ_CP024096.1"/>
</dbReference>
<reference evidence="6 7" key="1">
    <citation type="submission" date="2016-08" db="EMBL/GenBank/DDBJ databases">
        <authorList>
            <person name="Loux V."/>
            <person name="Rue O."/>
        </authorList>
    </citation>
    <scope>NUCLEOTIDE SEQUENCE [LARGE SCALE GENOMIC DNA]</scope>
    <source>
        <strain evidence="6 7">AFSSA_08CEB44bac</strain>
    </source>
</reference>